<dbReference type="InterPro" id="IPR001296">
    <property type="entry name" value="Glyco_trans_1"/>
</dbReference>
<dbReference type="EMBL" id="CP021455">
    <property type="protein sequence ID" value="ARU06585.1"/>
    <property type="molecule type" value="Genomic_DNA"/>
</dbReference>
<dbReference type="AlphaFoldDB" id="A0A1Y0ESC7"/>
<reference evidence="3 4" key="1">
    <citation type="submission" date="2017-05" db="EMBL/GenBank/DDBJ databases">
        <authorList>
            <person name="Song R."/>
            <person name="Chenine A.L."/>
            <person name="Ruprecht R.M."/>
        </authorList>
    </citation>
    <scope>NUCLEOTIDE SEQUENCE [LARGE SCALE GENOMIC DNA]</scope>
    <source>
        <strain evidence="3 4">DSM 26136</strain>
    </source>
</reference>
<protein>
    <submittedName>
        <fullName evidence="3">Glycosyl transferase family 1</fullName>
    </submittedName>
</protein>
<dbReference type="GO" id="GO:0009103">
    <property type="term" value="P:lipopolysaccharide biosynthetic process"/>
    <property type="evidence" value="ECO:0007669"/>
    <property type="project" value="TreeGrafter"/>
</dbReference>
<dbReference type="GO" id="GO:0016757">
    <property type="term" value="F:glycosyltransferase activity"/>
    <property type="evidence" value="ECO:0007669"/>
    <property type="project" value="InterPro"/>
</dbReference>
<gene>
    <name evidence="3" type="ORF">CCO03_02085</name>
</gene>
<keyword evidence="1 3" id="KW-0808">Transferase</keyword>
<dbReference type="FunFam" id="3.40.50.2000:FF:000119">
    <property type="entry name" value="Glycosyl transferase group 1"/>
    <property type="match status" value="1"/>
</dbReference>
<evidence type="ECO:0000313" key="4">
    <source>
        <dbReference type="Proteomes" id="UP000196138"/>
    </source>
</evidence>
<dbReference type="Gene3D" id="3.40.50.2000">
    <property type="entry name" value="Glycogen Phosphorylase B"/>
    <property type="match status" value="1"/>
</dbReference>
<dbReference type="CDD" id="cd03809">
    <property type="entry name" value="GT4_MtfB-like"/>
    <property type="match status" value="1"/>
</dbReference>
<proteinExistence type="predicted"/>
<dbReference type="KEGG" id="cser:CCO03_02085"/>
<evidence type="ECO:0000259" key="2">
    <source>
        <dbReference type="Pfam" id="PF00534"/>
    </source>
</evidence>
<dbReference type="SUPFAM" id="SSF53756">
    <property type="entry name" value="UDP-Glycosyltransferase/glycogen phosphorylase"/>
    <property type="match status" value="1"/>
</dbReference>
<accession>A0A1Y0ESC7</accession>
<keyword evidence="4" id="KW-1185">Reference proteome</keyword>
<dbReference type="Pfam" id="PF00534">
    <property type="entry name" value="Glycos_transf_1"/>
    <property type="match status" value="1"/>
</dbReference>
<evidence type="ECO:0000313" key="3">
    <source>
        <dbReference type="EMBL" id="ARU06585.1"/>
    </source>
</evidence>
<evidence type="ECO:0000256" key="1">
    <source>
        <dbReference type="ARBA" id="ARBA00022679"/>
    </source>
</evidence>
<feature type="domain" description="Glycosyl transferase family 1" evidence="2">
    <location>
        <begin position="44"/>
        <end position="186"/>
    </location>
</feature>
<dbReference type="PANTHER" id="PTHR46401">
    <property type="entry name" value="GLYCOSYLTRANSFERASE WBBK-RELATED"/>
    <property type="match status" value="1"/>
</dbReference>
<dbReference type="Proteomes" id="UP000196138">
    <property type="component" value="Chromosome"/>
</dbReference>
<organism evidence="3 4">
    <name type="scientific">Comamonas serinivorans</name>
    <dbReference type="NCBI Taxonomy" id="1082851"/>
    <lineage>
        <taxon>Bacteria</taxon>
        <taxon>Pseudomonadati</taxon>
        <taxon>Pseudomonadota</taxon>
        <taxon>Betaproteobacteria</taxon>
        <taxon>Burkholderiales</taxon>
        <taxon>Comamonadaceae</taxon>
        <taxon>Comamonas</taxon>
    </lineage>
</organism>
<dbReference type="PANTHER" id="PTHR46401:SF2">
    <property type="entry name" value="GLYCOSYLTRANSFERASE WBBK-RELATED"/>
    <property type="match status" value="1"/>
</dbReference>
<sequence>MLARALMPPERVTAIHLAADAVFRPHTPAMLAPAMQALGLRAGRYSLFVGTVEPRKNIARLIEAYARLSRDLRLTWPLVLVGGPGWHSEAIHARMAQAQAEGWLRYLSFIDQRWLPAVYAGARLLAYPSLYEGFGLPIVEAMACGTPVLTSNASCMPEVAGGAAHLVDPLDVEDLAHGLARCLEDEAWLVQARTQGLARAAALSWDRCADETVAVYRQLS</sequence>
<name>A0A1Y0ESC7_9BURK</name>